<dbReference type="EMBL" id="SJON01000029">
    <property type="protein sequence ID" value="TCB80812.1"/>
    <property type="molecule type" value="Genomic_DNA"/>
</dbReference>
<organism evidence="1 2">
    <name type="scientific">Enterobacter quasihormaechei</name>
    <dbReference type="NCBI Taxonomy" id="2529382"/>
    <lineage>
        <taxon>Bacteria</taxon>
        <taxon>Pseudomonadati</taxon>
        <taxon>Pseudomonadota</taxon>
        <taxon>Gammaproteobacteria</taxon>
        <taxon>Enterobacterales</taxon>
        <taxon>Enterobacteriaceae</taxon>
        <taxon>Enterobacter</taxon>
    </lineage>
</organism>
<sequence length="60" mass="6569">MTICPHNAFHLHLSGLTSGREGAAPQALALPPRQPEGMTGFSRANRRRLCPARIIYFPSP</sequence>
<gene>
    <name evidence="1" type="ORF">E0L16_21450</name>
</gene>
<accession>A0AAE8U9P1</accession>
<protein>
    <submittedName>
        <fullName evidence="1">Uncharacterized protein</fullName>
    </submittedName>
</protein>
<evidence type="ECO:0000313" key="1">
    <source>
        <dbReference type="EMBL" id="TCB80812.1"/>
    </source>
</evidence>
<proteinExistence type="predicted"/>
<reference evidence="1 2" key="1">
    <citation type="submission" date="2019-02" db="EMBL/GenBank/DDBJ databases">
        <title>The draft genome of Enterobacter spp. strains.</title>
        <authorList>
            <person name="Wang C."/>
            <person name="Feng Y."/>
            <person name="Zong Z."/>
        </authorList>
    </citation>
    <scope>NUCLEOTIDE SEQUENCE [LARGE SCALE GENOMIC DNA]</scope>
    <source>
        <strain evidence="1 2">WCHEQ120003</strain>
    </source>
</reference>
<name>A0AAE8U9P1_9ENTR</name>
<dbReference type="AlphaFoldDB" id="A0AAE8U9P1"/>
<comment type="caution">
    <text evidence="1">The sequence shown here is derived from an EMBL/GenBank/DDBJ whole genome shotgun (WGS) entry which is preliminary data.</text>
</comment>
<dbReference type="Proteomes" id="UP000291623">
    <property type="component" value="Unassembled WGS sequence"/>
</dbReference>
<evidence type="ECO:0000313" key="2">
    <source>
        <dbReference type="Proteomes" id="UP000291623"/>
    </source>
</evidence>